<name>A0ABP8JUI1_9BACT</name>
<dbReference type="Pfam" id="PF13568">
    <property type="entry name" value="OMP_b-brl_2"/>
    <property type="match status" value="1"/>
</dbReference>
<proteinExistence type="predicted"/>
<evidence type="ECO:0000313" key="4">
    <source>
        <dbReference type="Proteomes" id="UP001500936"/>
    </source>
</evidence>
<sequence length="233" mass="25285">MKKTIVSFALAAAALAFLPSVSKAQSGFSIGIKGGVNLSRLTFGEFVTTRLNANGSPALSVNGQEIRDNLRESFDSRTGSVFGVYTRFGRNLYLQPELLYSRKSGTFDIIREGQPSTINVSVSSFDVPILLGLKGGPLRVVAGPIVSFRIDDNRRLQDALRDYTTGTLNNAWAKAYYGYQLGVGLDLGKLGVDVRREGSISDVAAVNLGTTGNSTQFNQKLKSWQVTLAYRLF</sequence>
<keyword evidence="4" id="KW-1185">Reference proteome</keyword>
<reference evidence="4" key="1">
    <citation type="journal article" date="2019" name="Int. J. Syst. Evol. Microbiol.">
        <title>The Global Catalogue of Microorganisms (GCM) 10K type strain sequencing project: providing services to taxonomists for standard genome sequencing and annotation.</title>
        <authorList>
            <consortium name="The Broad Institute Genomics Platform"/>
            <consortium name="The Broad Institute Genome Sequencing Center for Infectious Disease"/>
            <person name="Wu L."/>
            <person name="Ma J."/>
        </authorList>
    </citation>
    <scope>NUCLEOTIDE SEQUENCE [LARGE SCALE GENOMIC DNA]</scope>
    <source>
        <strain evidence="4">JCM 17925</strain>
    </source>
</reference>
<dbReference type="Proteomes" id="UP001500936">
    <property type="component" value="Unassembled WGS sequence"/>
</dbReference>
<organism evidence="3 4">
    <name type="scientific">Nibrella viscosa</name>
    <dbReference type="NCBI Taxonomy" id="1084524"/>
    <lineage>
        <taxon>Bacteria</taxon>
        <taxon>Pseudomonadati</taxon>
        <taxon>Bacteroidota</taxon>
        <taxon>Cytophagia</taxon>
        <taxon>Cytophagales</taxon>
        <taxon>Spirosomataceae</taxon>
        <taxon>Nibrella</taxon>
    </lineage>
</organism>
<dbReference type="EMBL" id="BAABHB010000001">
    <property type="protein sequence ID" value="GAA4396219.1"/>
    <property type="molecule type" value="Genomic_DNA"/>
</dbReference>
<accession>A0ABP8JUI1</accession>
<dbReference type="InterPro" id="IPR025665">
    <property type="entry name" value="Beta-barrel_OMP_2"/>
</dbReference>
<evidence type="ECO:0000259" key="2">
    <source>
        <dbReference type="Pfam" id="PF13568"/>
    </source>
</evidence>
<feature type="signal peptide" evidence="1">
    <location>
        <begin position="1"/>
        <end position="24"/>
    </location>
</feature>
<dbReference type="RefSeq" id="WP_345263442.1">
    <property type="nucleotide sequence ID" value="NZ_BAABHB010000001.1"/>
</dbReference>
<evidence type="ECO:0000256" key="1">
    <source>
        <dbReference type="SAM" id="SignalP"/>
    </source>
</evidence>
<feature type="chain" id="PRO_5045707467" description="Outer membrane protein beta-barrel domain-containing protein" evidence="1">
    <location>
        <begin position="25"/>
        <end position="233"/>
    </location>
</feature>
<keyword evidence="1" id="KW-0732">Signal</keyword>
<evidence type="ECO:0000313" key="3">
    <source>
        <dbReference type="EMBL" id="GAA4396219.1"/>
    </source>
</evidence>
<feature type="domain" description="Outer membrane protein beta-barrel" evidence="2">
    <location>
        <begin position="24"/>
        <end position="203"/>
    </location>
</feature>
<protein>
    <recommendedName>
        <fullName evidence="2">Outer membrane protein beta-barrel domain-containing protein</fullName>
    </recommendedName>
</protein>
<gene>
    <name evidence="3" type="ORF">GCM10023187_04070</name>
</gene>
<comment type="caution">
    <text evidence="3">The sequence shown here is derived from an EMBL/GenBank/DDBJ whole genome shotgun (WGS) entry which is preliminary data.</text>
</comment>